<evidence type="ECO:0000313" key="2">
    <source>
        <dbReference type="Proteomes" id="UP001163321"/>
    </source>
</evidence>
<organism evidence="1 2">
    <name type="scientific">Peronosclerospora sorghi</name>
    <dbReference type="NCBI Taxonomy" id="230839"/>
    <lineage>
        <taxon>Eukaryota</taxon>
        <taxon>Sar</taxon>
        <taxon>Stramenopiles</taxon>
        <taxon>Oomycota</taxon>
        <taxon>Peronosporomycetes</taxon>
        <taxon>Peronosporales</taxon>
        <taxon>Peronosporaceae</taxon>
        <taxon>Peronosclerospora</taxon>
    </lineage>
</organism>
<reference evidence="1 2" key="1">
    <citation type="journal article" date="2022" name="bioRxiv">
        <title>The genome of the oomycete Peronosclerospora sorghi, a cosmopolitan pathogen of maize and sorghum, is inflated with dispersed pseudogenes.</title>
        <authorList>
            <person name="Fletcher K."/>
            <person name="Martin F."/>
            <person name="Isakeit T."/>
            <person name="Cavanaugh K."/>
            <person name="Magill C."/>
            <person name="Michelmore R."/>
        </authorList>
    </citation>
    <scope>NUCLEOTIDE SEQUENCE [LARGE SCALE GENOMIC DNA]</scope>
    <source>
        <strain evidence="1">P6</strain>
    </source>
</reference>
<protein>
    <submittedName>
        <fullName evidence="1">Uncharacterized protein</fullName>
    </submittedName>
</protein>
<gene>
    <name evidence="1" type="ORF">PsorP6_000022</name>
</gene>
<accession>A0ACC0WQX8</accession>
<sequence>MDHSQHTVIMNTVMLQDPAQMTGACRRLNPLAGFIEHTLEHLSAVTSTRYKPTAAKTYCERKLHFRE</sequence>
<comment type="caution">
    <text evidence="1">The sequence shown here is derived from an EMBL/GenBank/DDBJ whole genome shotgun (WGS) entry which is preliminary data.</text>
</comment>
<dbReference type="EMBL" id="CM047580">
    <property type="protein sequence ID" value="KAI9920772.1"/>
    <property type="molecule type" value="Genomic_DNA"/>
</dbReference>
<evidence type="ECO:0000313" key="1">
    <source>
        <dbReference type="EMBL" id="KAI9920772.1"/>
    </source>
</evidence>
<proteinExistence type="predicted"/>
<name>A0ACC0WQX8_9STRA</name>
<keyword evidence="2" id="KW-1185">Reference proteome</keyword>
<dbReference type="Proteomes" id="UP001163321">
    <property type="component" value="Chromosome 1"/>
</dbReference>